<keyword evidence="2" id="KW-1003">Cell membrane</keyword>
<keyword evidence="4 11" id="KW-0812">Transmembrane</keyword>
<dbReference type="GO" id="GO:0046872">
    <property type="term" value="F:metal ion binding"/>
    <property type="evidence" value="ECO:0007669"/>
    <property type="project" value="UniProtKB-KW"/>
</dbReference>
<keyword evidence="8 11" id="KW-1133">Transmembrane helix</keyword>
<dbReference type="InterPro" id="IPR001915">
    <property type="entry name" value="Peptidase_M48"/>
</dbReference>
<evidence type="ECO:0000256" key="8">
    <source>
        <dbReference type="ARBA" id="ARBA00022989"/>
    </source>
</evidence>
<feature type="transmembrane region" description="Helical" evidence="11">
    <location>
        <begin position="55"/>
        <end position="80"/>
    </location>
</feature>
<organism evidence="13 14">
    <name type="scientific">Flavobacterium branchiophilum</name>
    <dbReference type="NCBI Taxonomy" id="55197"/>
    <lineage>
        <taxon>Bacteria</taxon>
        <taxon>Pseudomonadati</taxon>
        <taxon>Bacteroidota</taxon>
        <taxon>Flavobacteriia</taxon>
        <taxon>Flavobacteriales</taxon>
        <taxon>Flavobacteriaceae</taxon>
        <taxon>Flavobacterium</taxon>
    </lineage>
</organism>
<evidence type="ECO:0000256" key="7">
    <source>
        <dbReference type="ARBA" id="ARBA00022833"/>
    </source>
</evidence>
<evidence type="ECO:0000256" key="9">
    <source>
        <dbReference type="ARBA" id="ARBA00023049"/>
    </source>
</evidence>
<accession>A0A543G793</accession>
<evidence type="ECO:0000256" key="1">
    <source>
        <dbReference type="ARBA" id="ARBA00001947"/>
    </source>
</evidence>
<proteinExistence type="predicted"/>
<dbReference type="Pfam" id="PF01435">
    <property type="entry name" value="Peptidase_M48"/>
    <property type="match status" value="1"/>
</dbReference>
<dbReference type="EMBL" id="VFPJ01000001">
    <property type="protein sequence ID" value="TQM41963.1"/>
    <property type="molecule type" value="Genomic_DNA"/>
</dbReference>
<evidence type="ECO:0000313" key="14">
    <source>
        <dbReference type="Proteomes" id="UP000320773"/>
    </source>
</evidence>
<sequence>MNVQVSPNFKKMTGKAVFAIILFIITYLILLSLAIGMTVLCVMGGIALIAAKPMAITIGLGLGLASLGFFILIFLFKFLFKQHKVDRSHLVEIFEKDEPKLFSFIREIVTEVQTDFPKRVFLSSDVNACVFYDSNFWSMIFPIRKNLQIGLGLVNTISEQEFKAILAHEFGHFSQRSMKVGSYVYNVNQVIFNMLYDNESFDSMIQKWANISGYFSIFVSIAVKIIQGIQWVLRKMYDFVNVSYMALSREMEFHADEVAANVAGYLPLKESLLRMDLADHSYNAVLGYYDGKIPDNIKSKNIYKEQGFVMNFLATQNNLSFKNNLPIVSELDLSKYNKSKLTIKNQWASHPSIEERIRALELTNIHKMGVESPAILLFENEEKIQEEITEKLFSAVTFAESTTSLDFEKFKMDYSQTFNKNSFPIEYNGYYDNKNPIEFDVNSIVDFNVSETIDMLFSKEKVDMVYDFIAFENDKNVLINIAKKEYDIKSFDYDGQKYKSTVAQNLIPKIETDQNSIKERIKENDLNIYMFFYNEALKKGNATILKEKYINFFKQDSEFDNKVALYNKIGEATGFISVVTPFEQIRENLKTLQPLELELKTEIRKLIEDETLRSEVSQQTIENFEKYLSKEWEYFNGTEYYNDNLQILFNTTNEYNYLLSRKYFLTKLDLLNYQITQLEK</sequence>
<evidence type="ECO:0000256" key="6">
    <source>
        <dbReference type="ARBA" id="ARBA00022801"/>
    </source>
</evidence>
<feature type="transmembrane region" description="Helical" evidence="11">
    <location>
        <begin position="16"/>
        <end position="49"/>
    </location>
</feature>
<keyword evidence="5" id="KW-0479">Metal-binding</keyword>
<evidence type="ECO:0000256" key="2">
    <source>
        <dbReference type="ARBA" id="ARBA00022475"/>
    </source>
</evidence>
<keyword evidence="9" id="KW-0482">Metalloprotease</keyword>
<gene>
    <name evidence="13" type="ORF">BC670_2981</name>
</gene>
<dbReference type="RefSeq" id="WP_089080957.1">
    <property type="nucleotide sequence ID" value="NZ_VFPJ01000001.1"/>
</dbReference>
<evidence type="ECO:0000256" key="10">
    <source>
        <dbReference type="ARBA" id="ARBA00023136"/>
    </source>
</evidence>
<keyword evidence="3 13" id="KW-0645">Protease</keyword>
<evidence type="ECO:0000313" key="13">
    <source>
        <dbReference type="EMBL" id="TQM41963.1"/>
    </source>
</evidence>
<dbReference type="PANTHER" id="PTHR43221">
    <property type="entry name" value="PROTEASE HTPX"/>
    <property type="match status" value="1"/>
</dbReference>
<dbReference type="Proteomes" id="UP000320773">
    <property type="component" value="Unassembled WGS sequence"/>
</dbReference>
<evidence type="ECO:0000256" key="3">
    <source>
        <dbReference type="ARBA" id="ARBA00022670"/>
    </source>
</evidence>
<protein>
    <submittedName>
        <fullName evidence="13">Zn-dependent protease with chaperone function</fullName>
    </submittedName>
</protein>
<comment type="caution">
    <text evidence="13">The sequence shown here is derived from an EMBL/GenBank/DDBJ whole genome shotgun (WGS) entry which is preliminary data.</text>
</comment>
<feature type="transmembrane region" description="Helical" evidence="11">
    <location>
        <begin position="213"/>
        <end position="233"/>
    </location>
</feature>
<evidence type="ECO:0000256" key="11">
    <source>
        <dbReference type="SAM" id="Phobius"/>
    </source>
</evidence>
<dbReference type="InterPro" id="IPR050083">
    <property type="entry name" value="HtpX_protease"/>
</dbReference>
<dbReference type="Gene3D" id="3.30.2010.10">
    <property type="entry name" value="Metalloproteases ('zincins'), catalytic domain"/>
    <property type="match status" value="1"/>
</dbReference>
<keyword evidence="10 11" id="KW-0472">Membrane</keyword>
<evidence type="ECO:0000256" key="5">
    <source>
        <dbReference type="ARBA" id="ARBA00022723"/>
    </source>
</evidence>
<evidence type="ECO:0000259" key="12">
    <source>
        <dbReference type="Pfam" id="PF01435"/>
    </source>
</evidence>
<keyword evidence="7" id="KW-0862">Zinc</keyword>
<comment type="cofactor">
    <cofactor evidence="1">
        <name>Zn(2+)</name>
        <dbReference type="ChEBI" id="CHEBI:29105"/>
    </cofactor>
</comment>
<dbReference type="AlphaFoldDB" id="A0A543G793"/>
<reference evidence="13 14" key="1">
    <citation type="submission" date="2019-06" db="EMBL/GenBank/DDBJ databases">
        <title>Genomic Encyclopedia of Archaeal and Bacterial Type Strains, Phase II (KMG-II): from individual species to whole genera.</title>
        <authorList>
            <person name="Goeker M."/>
        </authorList>
    </citation>
    <scope>NUCLEOTIDE SEQUENCE [LARGE SCALE GENOMIC DNA]</scope>
    <source>
        <strain evidence="13 14">DSM 24789</strain>
    </source>
</reference>
<keyword evidence="6" id="KW-0378">Hydrolase</keyword>
<dbReference type="PANTHER" id="PTHR43221:SF2">
    <property type="entry name" value="PROTEASE HTPX HOMOLOG"/>
    <property type="match status" value="1"/>
</dbReference>
<dbReference type="GO" id="GO:0006508">
    <property type="term" value="P:proteolysis"/>
    <property type="evidence" value="ECO:0007669"/>
    <property type="project" value="UniProtKB-KW"/>
</dbReference>
<evidence type="ECO:0000256" key="4">
    <source>
        <dbReference type="ARBA" id="ARBA00022692"/>
    </source>
</evidence>
<dbReference type="CDD" id="cd07328">
    <property type="entry name" value="M48_Ste24p_like"/>
    <property type="match status" value="1"/>
</dbReference>
<feature type="domain" description="Peptidase M48" evidence="12">
    <location>
        <begin position="151"/>
        <end position="361"/>
    </location>
</feature>
<dbReference type="GO" id="GO:0004222">
    <property type="term" value="F:metalloendopeptidase activity"/>
    <property type="evidence" value="ECO:0007669"/>
    <property type="project" value="InterPro"/>
</dbReference>
<name>A0A543G793_9FLAO</name>